<protein>
    <recommendedName>
        <fullName evidence="1">MvdD-like pre-ATP grasp domain-containing protein</fullName>
    </recommendedName>
</protein>
<comment type="caution">
    <text evidence="2">The sequence shown here is derived from an EMBL/GenBank/DDBJ whole genome shotgun (WGS) entry which is preliminary data.</text>
</comment>
<dbReference type="Gene3D" id="3.30.470.20">
    <property type="entry name" value="ATP-grasp fold, B domain"/>
    <property type="match status" value="1"/>
</dbReference>
<dbReference type="SUPFAM" id="SSF56059">
    <property type="entry name" value="Glutathione synthetase ATP-binding domain-like"/>
    <property type="match status" value="1"/>
</dbReference>
<proteinExistence type="predicted"/>
<evidence type="ECO:0000313" key="3">
    <source>
        <dbReference type="Proteomes" id="UP001172778"/>
    </source>
</evidence>
<reference evidence="2" key="1">
    <citation type="submission" date="2023-03" db="EMBL/GenBank/DDBJ databases">
        <title>Chitinimonas shenzhenensis gen. nov., sp. nov., a novel member of family Burkholderiaceae isolated from activated sludge collected in Shen Zhen, China.</title>
        <authorList>
            <person name="Wang X."/>
        </authorList>
    </citation>
    <scope>NUCLEOTIDE SEQUENCE</scope>
    <source>
        <strain evidence="2">DQS-5</strain>
    </source>
</reference>
<evidence type="ECO:0000259" key="1">
    <source>
        <dbReference type="Pfam" id="PF21068"/>
    </source>
</evidence>
<feature type="domain" description="MvdD-like pre-ATP grasp" evidence="1">
    <location>
        <begin position="16"/>
        <end position="135"/>
    </location>
</feature>
<dbReference type="RefSeq" id="WP_284100373.1">
    <property type="nucleotide sequence ID" value="NZ_JARRAF010000007.1"/>
</dbReference>
<gene>
    <name evidence="2" type="ORF">PZA18_08425</name>
</gene>
<dbReference type="PANTHER" id="PTHR21621">
    <property type="entry name" value="RIBOSOMAL PROTEIN S6 MODIFICATION PROTEIN"/>
    <property type="match status" value="1"/>
</dbReference>
<dbReference type="Proteomes" id="UP001172778">
    <property type="component" value="Unassembled WGS sequence"/>
</dbReference>
<dbReference type="InterPro" id="IPR048936">
    <property type="entry name" value="MvdD-like_ATPgrasp"/>
</dbReference>
<dbReference type="PANTHER" id="PTHR21621:SF0">
    <property type="entry name" value="BETA-CITRYLGLUTAMATE SYNTHASE B-RELATED"/>
    <property type="match status" value="1"/>
</dbReference>
<name>A0ABT7DVH7_9NEIS</name>
<organism evidence="2 3">
    <name type="scientific">Parachitinimonas caeni</name>
    <dbReference type="NCBI Taxonomy" id="3031301"/>
    <lineage>
        <taxon>Bacteria</taxon>
        <taxon>Pseudomonadati</taxon>
        <taxon>Pseudomonadota</taxon>
        <taxon>Betaproteobacteria</taxon>
        <taxon>Neisseriales</taxon>
        <taxon>Chitinibacteraceae</taxon>
        <taxon>Parachitinimonas</taxon>
    </lineage>
</organism>
<dbReference type="EMBL" id="JARRAF010000007">
    <property type="protein sequence ID" value="MDK2124070.1"/>
    <property type="molecule type" value="Genomic_DNA"/>
</dbReference>
<dbReference type="Pfam" id="PF21068">
    <property type="entry name" value="ATPgraspMvdD"/>
    <property type="match status" value="1"/>
</dbReference>
<accession>A0ABT7DVH7</accession>
<keyword evidence="3" id="KW-1185">Reference proteome</keyword>
<evidence type="ECO:0000313" key="2">
    <source>
        <dbReference type="EMBL" id="MDK2124070.1"/>
    </source>
</evidence>
<sequence length="369" mass="41640">MFFFLMVKTILFMNSVFIVSHSTDTDSLYVSRSIQAKQGHVAKWHTDQLSLAQTVNLKIGANGFELSLEDLATQSTLLNADSQHSTVWLRAMQLPVLPEHTHPDDRDFLNKENRVFIEYFIRSLLPDAFWVNTWAAGRSADNKIAQLLHAAQIGLAIPETCISNDRETVLEFVSQNRPALYKAFNFHHWKLENGGEKRAYAQLISPDKLPSAALMRANPGIFQQFIRKVADVRTVCMGHSHFSLKLTGQGNIDWRRDSVAGQLQAEPYQLPKPIHDLCLKMMRHFGIAIAAFDFALDAEGRLVFLELNEAGQFLWMEETCADLPILDAFSEFLLAGRNDFVYAAHTPRIHLADLKATRQQECAASAEPA</sequence>